<dbReference type="GO" id="GO:0045134">
    <property type="term" value="F:UDP phosphatase activity"/>
    <property type="evidence" value="ECO:0007669"/>
    <property type="project" value="TreeGrafter"/>
</dbReference>
<dbReference type="FunFam" id="2.120.10.100:FF:000001">
    <property type="entry name" value="Soluble calcium-activated nucleotidase 1"/>
    <property type="match status" value="1"/>
</dbReference>
<evidence type="ECO:0000256" key="6">
    <source>
        <dbReference type="ARBA" id="ARBA00022801"/>
    </source>
</evidence>
<dbReference type="InterPro" id="IPR036258">
    <property type="entry name" value="Apyrase_sf"/>
</dbReference>
<evidence type="ECO:0000256" key="13">
    <source>
        <dbReference type="SAM" id="SignalP"/>
    </source>
</evidence>
<name>A0AAV0X718_9HEMI</name>
<comment type="similarity">
    <text evidence="9">Belongs to the apyrase family.</text>
</comment>
<gene>
    <name evidence="14" type="ORF">MEUPH1_LOCUS18392</name>
</gene>
<keyword evidence="13" id="KW-0732">Signal</keyword>
<keyword evidence="7 12" id="KW-0106">Calcium</keyword>
<keyword evidence="5 12" id="KW-0479">Metal-binding</keyword>
<evidence type="ECO:0000313" key="14">
    <source>
        <dbReference type="EMBL" id="CAI6363447.1"/>
    </source>
</evidence>
<dbReference type="GO" id="GO:0005509">
    <property type="term" value="F:calcium ion binding"/>
    <property type="evidence" value="ECO:0007669"/>
    <property type="project" value="InterPro"/>
</dbReference>
<dbReference type="Pfam" id="PF06079">
    <property type="entry name" value="Apyrase"/>
    <property type="match status" value="1"/>
</dbReference>
<evidence type="ECO:0000256" key="5">
    <source>
        <dbReference type="ARBA" id="ARBA00022723"/>
    </source>
</evidence>
<feature type="binding site" evidence="12">
    <location>
        <position position="125"/>
    </location>
    <ligand>
        <name>Ca(2+)</name>
        <dbReference type="ChEBI" id="CHEBI:29108"/>
    </ligand>
</feature>
<keyword evidence="15" id="KW-1185">Reference proteome</keyword>
<feature type="binding site" evidence="12">
    <location>
        <position position="126"/>
    </location>
    <ligand>
        <name>Ca(2+)</name>
        <dbReference type="ChEBI" id="CHEBI:29108"/>
    </ligand>
</feature>
<comment type="catalytic activity">
    <reaction evidence="10">
        <text>a ribonucleoside 5'-triphosphate + 2 H2O = a ribonucleoside 5'-phosphate + 2 phosphate + 2 H(+)</text>
        <dbReference type="Rhea" id="RHEA:36795"/>
        <dbReference type="ChEBI" id="CHEBI:15377"/>
        <dbReference type="ChEBI" id="CHEBI:15378"/>
        <dbReference type="ChEBI" id="CHEBI:43474"/>
        <dbReference type="ChEBI" id="CHEBI:58043"/>
        <dbReference type="ChEBI" id="CHEBI:61557"/>
        <dbReference type="EC" id="3.6.1.5"/>
    </reaction>
    <physiologicalReaction direction="left-to-right" evidence="10">
        <dbReference type="Rhea" id="RHEA:36796"/>
    </physiologicalReaction>
</comment>
<proteinExistence type="inferred from homology"/>
<dbReference type="GO" id="GO:0090729">
    <property type="term" value="F:toxin activity"/>
    <property type="evidence" value="ECO:0007669"/>
    <property type="project" value="UniProtKB-KW"/>
</dbReference>
<feature type="chain" id="PRO_5043471643" description="Apyrase" evidence="13">
    <location>
        <begin position="22"/>
        <end position="354"/>
    </location>
</feature>
<dbReference type="SUPFAM" id="SSF101887">
    <property type="entry name" value="Apyrase"/>
    <property type="match status" value="1"/>
</dbReference>
<keyword evidence="6" id="KW-0378">Hydrolase</keyword>
<dbReference type="PANTHER" id="PTHR13023:SF3">
    <property type="entry name" value="SOLUBLE CALCIUM-ACTIVATED NUCLEOTIDASE 1"/>
    <property type="match status" value="1"/>
</dbReference>
<keyword evidence="8" id="KW-1199">Hemostasis impairing toxin</keyword>
<evidence type="ECO:0000256" key="11">
    <source>
        <dbReference type="ARBA" id="ARBA00074431"/>
    </source>
</evidence>
<evidence type="ECO:0000256" key="2">
    <source>
        <dbReference type="ARBA" id="ARBA00012148"/>
    </source>
</evidence>
<evidence type="ECO:0000256" key="7">
    <source>
        <dbReference type="ARBA" id="ARBA00022837"/>
    </source>
</evidence>
<keyword evidence="4" id="KW-0800">Toxin</keyword>
<feature type="binding site" evidence="12">
    <location>
        <position position="349"/>
    </location>
    <ligand>
        <name>Ca(2+)</name>
        <dbReference type="ChEBI" id="CHEBI:29108"/>
    </ligand>
</feature>
<feature type="signal peptide" evidence="13">
    <location>
        <begin position="1"/>
        <end position="21"/>
    </location>
</feature>
<dbReference type="GO" id="GO:0030166">
    <property type="term" value="P:proteoglycan biosynthetic process"/>
    <property type="evidence" value="ECO:0007669"/>
    <property type="project" value="TreeGrafter"/>
</dbReference>
<dbReference type="AlphaFoldDB" id="A0AAV0X718"/>
<evidence type="ECO:0000256" key="4">
    <source>
        <dbReference type="ARBA" id="ARBA00022656"/>
    </source>
</evidence>
<evidence type="ECO:0000256" key="10">
    <source>
        <dbReference type="ARBA" id="ARBA00047297"/>
    </source>
</evidence>
<evidence type="ECO:0000256" key="9">
    <source>
        <dbReference type="ARBA" id="ARBA00025738"/>
    </source>
</evidence>
<feature type="binding site" evidence="12">
    <location>
        <position position="298"/>
    </location>
    <ligand>
        <name>Ca(2+)</name>
        <dbReference type="ChEBI" id="CHEBI:29108"/>
    </ligand>
</feature>
<evidence type="ECO:0000256" key="8">
    <source>
        <dbReference type="ARBA" id="ARBA00023240"/>
    </source>
</evidence>
<dbReference type="GO" id="GO:0004050">
    <property type="term" value="F:apyrase activity"/>
    <property type="evidence" value="ECO:0007669"/>
    <property type="project" value="UniProtKB-EC"/>
</dbReference>
<evidence type="ECO:0000256" key="1">
    <source>
        <dbReference type="ARBA" id="ARBA00001913"/>
    </source>
</evidence>
<evidence type="ECO:0000313" key="15">
    <source>
        <dbReference type="Proteomes" id="UP001160148"/>
    </source>
</evidence>
<dbReference type="PANTHER" id="PTHR13023">
    <property type="entry name" value="APYRASE"/>
    <property type="match status" value="1"/>
</dbReference>
<evidence type="ECO:0000256" key="3">
    <source>
        <dbReference type="ARBA" id="ARBA00022442"/>
    </source>
</evidence>
<organism evidence="14 15">
    <name type="scientific">Macrosiphum euphorbiae</name>
    <name type="common">potato aphid</name>
    <dbReference type="NCBI Taxonomy" id="13131"/>
    <lineage>
        <taxon>Eukaryota</taxon>
        <taxon>Metazoa</taxon>
        <taxon>Ecdysozoa</taxon>
        <taxon>Arthropoda</taxon>
        <taxon>Hexapoda</taxon>
        <taxon>Insecta</taxon>
        <taxon>Pterygota</taxon>
        <taxon>Neoptera</taxon>
        <taxon>Paraneoptera</taxon>
        <taxon>Hemiptera</taxon>
        <taxon>Sternorrhyncha</taxon>
        <taxon>Aphidomorpha</taxon>
        <taxon>Aphidoidea</taxon>
        <taxon>Aphididae</taxon>
        <taxon>Macrosiphini</taxon>
        <taxon>Macrosiphum</taxon>
    </lineage>
</organism>
<protein>
    <recommendedName>
        <fullName evidence="11">Apyrase</fullName>
        <ecNumber evidence="2">3.6.1.5</ecNumber>
    </recommendedName>
</protein>
<accession>A0AAV0X718</accession>
<dbReference type="Proteomes" id="UP001160148">
    <property type="component" value="Unassembled WGS sequence"/>
</dbReference>
<reference evidence="14 15" key="1">
    <citation type="submission" date="2023-01" db="EMBL/GenBank/DDBJ databases">
        <authorList>
            <person name="Whitehead M."/>
        </authorList>
    </citation>
    <scope>NUCLEOTIDE SEQUENCE [LARGE SCALE GENOMIC DNA]</scope>
</reference>
<dbReference type="GO" id="GO:0004382">
    <property type="term" value="F:GDP phosphatase activity"/>
    <property type="evidence" value="ECO:0007669"/>
    <property type="project" value="TreeGrafter"/>
</dbReference>
<dbReference type="Gene3D" id="2.120.10.100">
    <property type="entry name" value="Apyrase"/>
    <property type="match status" value="1"/>
</dbReference>
<dbReference type="InterPro" id="IPR009283">
    <property type="entry name" value="Apyrase"/>
</dbReference>
<dbReference type="EMBL" id="CARXXK010000003">
    <property type="protein sequence ID" value="CAI6363447.1"/>
    <property type="molecule type" value="Genomic_DNA"/>
</dbReference>
<comment type="caution">
    <text evidence="14">The sequence shown here is derived from an EMBL/GenBank/DDBJ whole genome shotgun (WGS) entry which is preliminary data.</text>
</comment>
<comment type="cofactor">
    <cofactor evidence="1 12">
        <name>Ca(2+)</name>
        <dbReference type="ChEBI" id="CHEBI:29108"/>
    </cofactor>
</comment>
<feature type="binding site" evidence="12">
    <location>
        <position position="172"/>
    </location>
    <ligand>
        <name>Ca(2+)</name>
        <dbReference type="ChEBI" id="CHEBI:29108"/>
    </ligand>
</feature>
<feature type="binding site" evidence="12">
    <location>
        <position position="237"/>
    </location>
    <ligand>
        <name>Ca(2+)</name>
        <dbReference type="ChEBI" id="CHEBI:29108"/>
    </ligand>
</feature>
<dbReference type="EC" id="3.6.1.5" evidence="2"/>
<keyword evidence="3" id="KW-1201">Platelet aggregation inhibiting toxin</keyword>
<evidence type="ECO:0000256" key="12">
    <source>
        <dbReference type="PIRSR" id="PIRSR609283-1"/>
    </source>
</evidence>
<sequence>MSILLTSLVILTAIATNIVFGAPAIPVSDANCNLITQLIDTRYPLTDPIVLPDGSIKYRIAIISDLDENSVSPNESFTWISYFKKGYLTYSPENKNISIEWDDSTNKGDQIKSHLSENGRGSELSELVTYNANLITLDDKTGLVYSIKDNVLIPWVMVSASNGLTTKGMKNEWATVKDSKLYVGSHGRELGQKVDRSLMWVKIIDKSGSVHHLNWTENFVKVRAAMDIHFPGYMTHEAVVWSDVHQRWFFLPRKASVEPYDQLTDERKGTNVLLSASPDFDDVKVVYIGELVPNHGYSSFKFIPGTNHTVITAISTQEEGSVTATFINAFTINGEILFPETKVSDLKYEGFEFI</sequence>